<gene>
    <name evidence="10" type="ORF">GCM10017774_39800</name>
</gene>
<keyword evidence="4" id="KW-0479">Metal-binding</keyword>
<dbReference type="Pfam" id="PF00111">
    <property type="entry name" value="Fer2"/>
    <property type="match status" value="1"/>
</dbReference>
<proteinExistence type="inferred from homology"/>
<evidence type="ECO:0000256" key="6">
    <source>
        <dbReference type="ARBA" id="ARBA00023004"/>
    </source>
</evidence>
<evidence type="ECO:0000256" key="8">
    <source>
        <dbReference type="ARBA" id="ARBA00034078"/>
    </source>
</evidence>
<dbReference type="EMBL" id="BNAR01000005">
    <property type="protein sequence ID" value="GHH42823.1"/>
    <property type="molecule type" value="Genomic_DNA"/>
</dbReference>
<accession>A0ABQ3MFU0</accession>
<comment type="caution">
    <text evidence="10">The sequence shown here is derived from an EMBL/GenBank/DDBJ whole genome shotgun (WGS) entry which is preliminary data.</text>
</comment>
<dbReference type="SUPFAM" id="SSF54292">
    <property type="entry name" value="2Fe-2S ferredoxin-like"/>
    <property type="match status" value="1"/>
</dbReference>
<keyword evidence="3" id="KW-0001">2Fe-2S</keyword>
<feature type="domain" description="2Fe-2S ferredoxin-type" evidence="9">
    <location>
        <begin position="30"/>
        <end position="121"/>
    </location>
</feature>
<dbReference type="Gene3D" id="3.10.20.30">
    <property type="match status" value="1"/>
</dbReference>
<evidence type="ECO:0000259" key="9">
    <source>
        <dbReference type="PROSITE" id="PS51085"/>
    </source>
</evidence>
<evidence type="ECO:0000313" key="11">
    <source>
        <dbReference type="Proteomes" id="UP000605568"/>
    </source>
</evidence>
<keyword evidence="2" id="KW-0813">Transport</keyword>
<keyword evidence="5" id="KW-0249">Electron transport</keyword>
<evidence type="ECO:0000256" key="7">
    <source>
        <dbReference type="ARBA" id="ARBA00023014"/>
    </source>
</evidence>
<evidence type="ECO:0000256" key="2">
    <source>
        <dbReference type="ARBA" id="ARBA00022448"/>
    </source>
</evidence>
<keyword evidence="6" id="KW-0408">Iron</keyword>
<dbReference type="PROSITE" id="PS00197">
    <property type="entry name" value="2FE2S_FER_1"/>
    <property type="match status" value="1"/>
</dbReference>
<sequence length="143" mass="15593">MFELELPVGGFYSARTEEGFAHVAQRCAMTVIHVVPQGVQVRARPDESVVDALRRNGWRSPYKCRRGGCGACRAHLVEGHVRYPVPVAESVLDEAARKAGQCLPCRAVPTTDVVIDFGARPLRAVLTSPSPEHHLNPTVAKGR</sequence>
<reference evidence="11" key="1">
    <citation type="journal article" date="2019" name="Int. J. Syst. Evol. Microbiol.">
        <title>The Global Catalogue of Microorganisms (GCM) 10K type strain sequencing project: providing services to taxonomists for standard genome sequencing and annotation.</title>
        <authorList>
            <consortium name="The Broad Institute Genomics Platform"/>
            <consortium name="The Broad Institute Genome Sequencing Center for Infectious Disease"/>
            <person name="Wu L."/>
            <person name="Ma J."/>
        </authorList>
    </citation>
    <scope>NUCLEOTIDE SEQUENCE [LARGE SCALE GENOMIC DNA]</scope>
    <source>
        <strain evidence="11">CGMCC 4.7367</strain>
    </source>
</reference>
<dbReference type="PANTHER" id="PTHR43112:SF3">
    <property type="entry name" value="FERREDOXIN-2, CHLOROPLASTIC"/>
    <property type="match status" value="1"/>
</dbReference>
<evidence type="ECO:0000256" key="1">
    <source>
        <dbReference type="ARBA" id="ARBA00007874"/>
    </source>
</evidence>
<dbReference type="CDD" id="cd00207">
    <property type="entry name" value="fer2"/>
    <property type="match status" value="1"/>
</dbReference>
<evidence type="ECO:0000256" key="5">
    <source>
        <dbReference type="ARBA" id="ARBA00022982"/>
    </source>
</evidence>
<evidence type="ECO:0000256" key="3">
    <source>
        <dbReference type="ARBA" id="ARBA00022714"/>
    </source>
</evidence>
<dbReference type="InterPro" id="IPR012675">
    <property type="entry name" value="Beta-grasp_dom_sf"/>
</dbReference>
<dbReference type="InterPro" id="IPR001041">
    <property type="entry name" value="2Fe-2S_ferredoxin-type"/>
</dbReference>
<dbReference type="InterPro" id="IPR036010">
    <property type="entry name" value="2Fe-2S_ferredoxin-like_sf"/>
</dbReference>
<comment type="similarity">
    <text evidence="1">Belongs to the 2Fe2S plant-type ferredoxin family.</text>
</comment>
<dbReference type="Proteomes" id="UP000605568">
    <property type="component" value="Unassembled WGS sequence"/>
</dbReference>
<dbReference type="InterPro" id="IPR006058">
    <property type="entry name" value="2Fe2S_fd_BS"/>
</dbReference>
<keyword evidence="7" id="KW-0411">Iron-sulfur</keyword>
<comment type="cofactor">
    <cofactor evidence="8">
        <name>[2Fe-2S] cluster</name>
        <dbReference type="ChEBI" id="CHEBI:190135"/>
    </cofactor>
</comment>
<evidence type="ECO:0000256" key="4">
    <source>
        <dbReference type="ARBA" id="ARBA00022723"/>
    </source>
</evidence>
<name>A0ABQ3MFU0_9PSEU</name>
<keyword evidence="11" id="KW-1185">Reference proteome</keyword>
<organism evidence="10 11">
    <name type="scientific">Lentzea cavernae</name>
    <dbReference type="NCBI Taxonomy" id="2020703"/>
    <lineage>
        <taxon>Bacteria</taxon>
        <taxon>Bacillati</taxon>
        <taxon>Actinomycetota</taxon>
        <taxon>Actinomycetes</taxon>
        <taxon>Pseudonocardiales</taxon>
        <taxon>Pseudonocardiaceae</taxon>
        <taxon>Lentzea</taxon>
    </lineage>
</organism>
<dbReference type="PANTHER" id="PTHR43112">
    <property type="entry name" value="FERREDOXIN"/>
    <property type="match status" value="1"/>
</dbReference>
<protein>
    <recommendedName>
        <fullName evidence="9">2Fe-2S ferredoxin-type domain-containing protein</fullName>
    </recommendedName>
</protein>
<evidence type="ECO:0000313" key="10">
    <source>
        <dbReference type="EMBL" id="GHH42823.1"/>
    </source>
</evidence>
<dbReference type="PROSITE" id="PS51085">
    <property type="entry name" value="2FE2S_FER_2"/>
    <property type="match status" value="1"/>
</dbReference>